<evidence type="ECO:0000259" key="5">
    <source>
        <dbReference type="PROSITE" id="PS50932"/>
    </source>
</evidence>
<feature type="domain" description="HTH lacI-type" evidence="5">
    <location>
        <begin position="331"/>
        <end position="385"/>
    </location>
</feature>
<evidence type="ECO:0000256" key="1">
    <source>
        <dbReference type="ARBA" id="ARBA00023015"/>
    </source>
</evidence>
<dbReference type="InterPro" id="IPR000843">
    <property type="entry name" value="HTH_LacI"/>
</dbReference>
<proteinExistence type="predicted"/>
<dbReference type="SUPFAM" id="SSF47413">
    <property type="entry name" value="lambda repressor-like DNA-binding domains"/>
    <property type="match status" value="1"/>
</dbReference>
<dbReference type="Gene3D" id="3.40.50.2300">
    <property type="match status" value="2"/>
</dbReference>
<dbReference type="Pfam" id="PF00356">
    <property type="entry name" value="LacI"/>
    <property type="match status" value="1"/>
</dbReference>
<feature type="region of interest" description="Disordered" evidence="4">
    <location>
        <begin position="76"/>
        <end position="99"/>
    </location>
</feature>
<dbReference type="SUPFAM" id="SSF46689">
    <property type="entry name" value="Homeodomain-like"/>
    <property type="match status" value="1"/>
</dbReference>
<comment type="caution">
    <text evidence="6">The sequence shown here is derived from an EMBL/GenBank/DDBJ whole genome shotgun (WGS) entry which is preliminary data.</text>
</comment>
<evidence type="ECO:0000256" key="4">
    <source>
        <dbReference type="SAM" id="MobiDB-lite"/>
    </source>
</evidence>
<gene>
    <name evidence="6" type="ORF">I8D64_08920</name>
</gene>
<dbReference type="CDD" id="cd01392">
    <property type="entry name" value="HTH_LacI"/>
    <property type="match status" value="1"/>
</dbReference>
<dbReference type="PANTHER" id="PTHR30146">
    <property type="entry name" value="LACI-RELATED TRANSCRIPTIONAL REPRESSOR"/>
    <property type="match status" value="1"/>
</dbReference>
<organism evidence="6 7">
    <name type="scientific">Brachybacterium halotolerans</name>
    <dbReference type="NCBI Taxonomy" id="2795215"/>
    <lineage>
        <taxon>Bacteria</taxon>
        <taxon>Bacillati</taxon>
        <taxon>Actinomycetota</taxon>
        <taxon>Actinomycetes</taxon>
        <taxon>Micrococcales</taxon>
        <taxon>Dermabacteraceae</taxon>
        <taxon>Brachybacterium</taxon>
    </lineage>
</organism>
<dbReference type="PROSITE" id="PS00356">
    <property type="entry name" value="HTH_LACI_1"/>
    <property type="match status" value="1"/>
</dbReference>
<keyword evidence="2" id="KW-0238">DNA-binding</keyword>
<dbReference type="Gene3D" id="1.10.260.40">
    <property type="entry name" value="lambda repressor-like DNA-binding domains"/>
    <property type="match status" value="1"/>
</dbReference>
<dbReference type="InterPro" id="IPR009057">
    <property type="entry name" value="Homeodomain-like_sf"/>
</dbReference>
<dbReference type="InterPro" id="IPR046335">
    <property type="entry name" value="LacI/GalR-like_sensor"/>
</dbReference>
<dbReference type="Pfam" id="PF13565">
    <property type="entry name" value="HTH_32"/>
    <property type="match status" value="1"/>
</dbReference>
<evidence type="ECO:0000256" key="2">
    <source>
        <dbReference type="ARBA" id="ARBA00023125"/>
    </source>
</evidence>
<dbReference type="Pfam" id="PF13377">
    <property type="entry name" value="Peripla_BP_3"/>
    <property type="match status" value="1"/>
</dbReference>
<feature type="region of interest" description="Disordered" evidence="4">
    <location>
        <begin position="177"/>
        <end position="196"/>
    </location>
</feature>
<evidence type="ECO:0000313" key="6">
    <source>
        <dbReference type="EMBL" id="MBK0331523.1"/>
    </source>
</evidence>
<accession>A0ABS1BA82</accession>
<sequence>MGRGPAAPLGLRAGDEEVLSAAARRGAPAVARRAGILLLAARGFSNTEIAAMESTSRGTVIRWRARYVSEGVDCLGDRPRGGRPPAADPQSIILRTLDPPPLVPGARSSRWSTRTLGAALGVSASSVSRAWSLYDVTPARGGGVRLSSRPGLTVTAGTIVGLILDPPRAVLAFAASDSEHAAPRPPAPAPTRSTALSRAVREHAERLVDPSGSAPVAGREGERAQSADLEVQAALQTFVRSGAHLVCTGITPPTGGEGGGAITAVDTFSQWLRVLDVLTLIAHRSRSGAALARAVSAVRAAGPRDGALTWSDLGAEGGVGGGAEHRSPRRPIMSDVAARAGVSVKTVSNVLTGAKHVSPSTRARVEAAVGELDYQVHPAARQLRTGRPRALVLALPELRLSYFAQLAEQIIAAAAARGLGILVQTTGGRRERELEAIDMARRQADGLIIAAHGLREDDIRRASSTIPFVLLGEGVPQQRVAQITISNSDAASTAMQHLLRTGRRRVVLLGLAHRAVAEARVRGCRRAATLHGVPIDPALLAPAPRWDRESGERAVHELLDRGASFDAVIGFNDELALGAQRALLSRGREVPGEVAIVGFDSSDDARYSTPSLTSVAPAFDTIADAALELATGRGGSTPDKPAGGPVGEHITAPHRLVVRESTAGIVLRSDGGDRR</sequence>
<dbReference type="Proteomes" id="UP000612352">
    <property type="component" value="Unassembled WGS sequence"/>
</dbReference>
<dbReference type="InterPro" id="IPR028082">
    <property type="entry name" value="Peripla_BP_I"/>
</dbReference>
<dbReference type="PANTHER" id="PTHR30146:SF153">
    <property type="entry name" value="LACTOSE OPERON REPRESSOR"/>
    <property type="match status" value="1"/>
</dbReference>
<dbReference type="InterPro" id="IPR010982">
    <property type="entry name" value="Lambda_DNA-bd_dom_sf"/>
</dbReference>
<protein>
    <submittedName>
        <fullName evidence="6">Substrate-binding domain-containing protein</fullName>
    </submittedName>
</protein>
<evidence type="ECO:0000256" key="3">
    <source>
        <dbReference type="ARBA" id="ARBA00023163"/>
    </source>
</evidence>
<keyword evidence="7" id="KW-1185">Reference proteome</keyword>
<dbReference type="CDD" id="cd06267">
    <property type="entry name" value="PBP1_LacI_sugar_binding-like"/>
    <property type="match status" value="1"/>
</dbReference>
<evidence type="ECO:0000313" key="7">
    <source>
        <dbReference type="Proteomes" id="UP000612352"/>
    </source>
</evidence>
<dbReference type="EMBL" id="JAEDAJ010000004">
    <property type="protein sequence ID" value="MBK0331523.1"/>
    <property type="molecule type" value="Genomic_DNA"/>
</dbReference>
<dbReference type="PROSITE" id="PS50932">
    <property type="entry name" value="HTH_LACI_2"/>
    <property type="match status" value="1"/>
</dbReference>
<name>A0ABS1BA82_9MICO</name>
<feature type="region of interest" description="Disordered" evidence="4">
    <location>
        <begin position="205"/>
        <end position="227"/>
    </location>
</feature>
<keyword evidence="1" id="KW-0805">Transcription regulation</keyword>
<dbReference type="SMART" id="SM00354">
    <property type="entry name" value="HTH_LACI"/>
    <property type="match status" value="1"/>
</dbReference>
<reference evidence="6 7" key="1">
    <citation type="submission" date="2020-12" db="EMBL/GenBank/DDBJ databases">
        <title>Brachybacterium sp. MASK1Z-5, whole genome shotgun sequence.</title>
        <authorList>
            <person name="Tuo L."/>
        </authorList>
    </citation>
    <scope>NUCLEOTIDE SEQUENCE [LARGE SCALE GENOMIC DNA]</scope>
    <source>
        <strain evidence="6 7">MASK1Z-5</strain>
    </source>
</reference>
<keyword evidence="3" id="KW-0804">Transcription</keyword>
<dbReference type="SUPFAM" id="SSF53822">
    <property type="entry name" value="Periplasmic binding protein-like I"/>
    <property type="match status" value="1"/>
</dbReference>